<proteinExistence type="inferred from homology"/>
<evidence type="ECO:0000256" key="8">
    <source>
        <dbReference type="ARBA" id="ARBA00023065"/>
    </source>
</evidence>
<evidence type="ECO:0000256" key="3">
    <source>
        <dbReference type="ARBA" id="ARBA00022475"/>
    </source>
</evidence>
<sequence length="160" mass="17474">MEVLGIDVKLIIAQIVNFAILFFLLSKLLYKPITGLLEDRQTKIDKGLKDAEKAAKDRSGAEIEAEKIAEKAYKDANEILKNAKSEATAEAAAIIKKASEQADRIMANAKSEATLSKEKALKDAKTEISDVVVIALSKIVGDELTEEQKNKLTSKAIMEL</sequence>
<keyword evidence="10 13" id="KW-0066">ATP synthesis</keyword>
<dbReference type="NCBIfam" id="TIGR01144">
    <property type="entry name" value="ATP_synt_b"/>
    <property type="match status" value="1"/>
</dbReference>
<keyword evidence="4 13" id="KW-0138">CF(0)</keyword>
<dbReference type="GO" id="GO:0046933">
    <property type="term" value="F:proton-transporting ATP synthase activity, rotational mechanism"/>
    <property type="evidence" value="ECO:0007669"/>
    <property type="project" value="UniProtKB-UniRule"/>
</dbReference>
<dbReference type="Proteomes" id="UP000231382">
    <property type="component" value="Unassembled WGS sequence"/>
</dbReference>
<dbReference type="Pfam" id="PF00430">
    <property type="entry name" value="ATP-synt_B"/>
    <property type="match status" value="1"/>
</dbReference>
<evidence type="ECO:0000256" key="7">
    <source>
        <dbReference type="ARBA" id="ARBA00022989"/>
    </source>
</evidence>
<comment type="function">
    <text evidence="11 13">F(1)F(0) ATP synthase produces ATP from ADP in the presence of a proton or sodium gradient. F-type ATPases consist of two structural domains, F(1) containing the extramembraneous catalytic core and F(0) containing the membrane proton channel, linked together by a central stalk and a peripheral stalk. During catalysis, ATP synthesis in the catalytic domain of F(1) is coupled via a rotary mechanism of the central stalk subunits to proton translocation.</text>
</comment>
<dbReference type="PANTHER" id="PTHR33445">
    <property type="entry name" value="ATP SYNTHASE SUBUNIT B', CHLOROPLASTIC"/>
    <property type="match status" value="1"/>
</dbReference>
<dbReference type="InterPro" id="IPR028987">
    <property type="entry name" value="ATP_synth_B-like_membr_sf"/>
</dbReference>
<comment type="function">
    <text evidence="13">Component of the F(0) channel, it forms part of the peripheral stalk, linking F(1) to F(0).</text>
</comment>
<dbReference type="AlphaFoldDB" id="A0A2H0W683"/>
<dbReference type="GO" id="GO:0005886">
    <property type="term" value="C:plasma membrane"/>
    <property type="evidence" value="ECO:0007669"/>
    <property type="project" value="UniProtKB-SubCell"/>
</dbReference>
<reference evidence="16" key="1">
    <citation type="submission" date="2017-09" db="EMBL/GenBank/DDBJ databases">
        <title>Depth-based differentiation of microbial function through sediment-hosted aquifers and enrichment of novel symbionts in the deep terrestrial subsurface.</title>
        <authorList>
            <person name="Probst A.J."/>
            <person name="Ladd B."/>
            <person name="Jarett J.K."/>
            <person name="Geller-Mcgrath D.E."/>
            <person name="Sieber C.M.K."/>
            <person name="Emerson J.B."/>
            <person name="Anantharaman K."/>
            <person name="Thomas B.C."/>
            <person name="Malmstrom R."/>
            <person name="Stieglmeier M."/>
            <person name="Klingl A."/>
            <person name="Woyke T."/>
            <person name="Ryan C.M."/>
            <person name="Banfield J.F."/>
        </authorList>
    </citation>
    <scope>NUCLEOTIDE SEQUENCE [LARGE SCALE GENOMIC DNA]</scope>
</reference>
<keyword evidence="5 13" id="KW-0812">Transmembrane</keyword>
<protein>
    <recommendedName>
        <fullName evidence="13">ATP synthase subunit b</fullName>
    </recommendedName>
    <alternativeName>
        <fullName evidence="13">ATP synthase F(0) sector subunit b</fullName>
    </alternativeName>
    <alternativeName>
        <fullName evidence="13">ATPase subunit I</fullName>
    </alternativeName>
    <alternativeName>
        <fullName evidence="13">F-type ATPase subunit b</fullName>
        <shortName evidence="13">F-ATPase subunit b</shortName>
    </alternativeName>
</protein>
<dbReference type="InterPro" id="IPR050059">
    <property type="entry name" value="ATP_synthase_B_chain"/>
</dbReference>
<evidence type="ECO:0000313" key="15">
    <source>
        <dbReference type="EMBL" id="PIS07504.1"/>
    </source>
</evidence>
<evidence type="ECO:0000256" key="5">
    <source>
        <dbReference type="ARBA" id="ARBA00022692"/>
    </source>
</evidence>
<feature type="transmembrane region" description="Helical" evidence="13">
    <location>
        <begin position="12"/>
        <end position="30"/>
    </location>
</feature>
<name>A0A2H0W683_9BACT</name>
<comment type="subunit">
    <text evidence="13">F-type ATPases have 2 components, F(1) - the catalytic core - and F(0) - the membrane proton channel. F(1) has five subunits: alpha(3), beta(3), gamma(1), delta(1), epsilon(1). F(0) has three main subunits: a(1), b(2) and c(10-14). The alpha and beta chains form an alternating ring which encloses part of the gamma chain. F(1) is attached to F(0) by a central stalk formed by the gamma and epsilon chains, while a peripheral stalk is formed by the delta and b chains.</text>
</comment>
<comment type="subcellular location">
    <subcellularLocation>
        <location evidence="13">Cell membrane</location>
        <topology evidence="13">Single-pass membrane protein</topology>
    </subcellularLocation>
    <subcellularLocation>
        <location evidence="12">Endomembrane system</location>
        <topology evidence="12">Single-pass membrane protein</topology>
    </subcellularLocation>
</comment>
<dbReference type="InterPro" id="IPR005864">
    <property type="entry name" value="ATP_synth_F0_bsu_bac"/>
</dbReference>
<dbReference type="Gene3D" id="6.10.250.1580">
    <property type="match status" value="1"/>
</dbReference>
<dbReference type="InterPro" id="IPR002146">
    <property type="entry name" value="ATP_synth_b/b'su_bac/chlpt"/>
</dbReference>
<keyword evidence="7 13" id="KW-1133">Transmembrane helix</keyword>
<evidence type="ECO:0000256" key="9">
    <source>
        <dbReference type="ARBA" id="ARBA00023136"/>
    </source>
</evidence>
<evidence type="ECO:0000256" key="13">
    <source>
        <dbReference type="HAMAP-Rule" id="MF_01398"/>
    </source>
</evidence>
<dbReference type="GO" id="GO:0012505">
    <property type="term" value="C:endomembrane system"/>
    <property type="evidence" value="ECO:0007669"/>
    <property type="project" value="UniProtKB-SubCell"/>
</dbReference>
<dbReference type="CDD" id="cd06503">
    <property type="entry name" value="ATP-synt_Fo_b"/>
    <property type="match status" value="1"/>
</dbReference>
<keyword evidence="3 13" id="KW-1003">Cell membrane</keyword>
<gene>
    <name evidence="13 15" type="primary">atpF</name>
    <name evidence="15" type="ORF">COT78_03145</name>
</gene>
<keyword evidence="9 13" id="KW-0472">Membrane</keyword>
<comment type="similarity">
    <text evidence="1 13 14">Belongs to the ATPase B chain family.</text>
</comment>
<evidence type="ECO:0000256" key="10">
    <source>
        <dbReference type="ARBA" id="ARBA00023310"/>
    </source>
</evidence>
<dbReference type="EMBL" id="PEZW01000020">
    <property type="protein sequence ID" value="PIS07504.1"/>
    <property type="molecule type" value="Genomic_DNA"/>
</dbReference>
<evidence type="ECO:0000256" key="14">
    <source>
        <dbReference type="RuleBase" id="RU003848"/>
    </source>
</evidence>
<dbReference type="PANTHER" id="PTHR33445:SF1">
    <property type="entry name" value="ATP SYNTHASE SUBUNIT B"/>
    <property type="match status" value="1"/>
</dbReference>
<evidence type="ECO:0000313" key="16">
    <source>
        <dbReference type="Proteomes" id="UP000231382"/>
    </source>
</evidence>
<evidence type="ECO:0000256" key="1">
    <source>
        <dbReference type="ARBA" id="ARBA00005513"/>
    </source>
</evidence>
<evidence type="ECO:0000256" key="6">
    <source>
        <dbReference type="ARBA" id="ARBA00022781"/>
    </source>
</evidence>
<dbReference type="Gene3D" id="1.20.5.620">
    <property type="entry name" value="F1F0 ATP synthase subunit B, membrane domain"/>
    <property type="match status" value="1"/>
</dbReference>
<accession>A0A2H0W683</accession>
<keyword evidence="2 13" id="KW-0813">Transport</keyword>
<dbReference type="GO" id="GO:0046961">
    <property type="term" value="F:proton-transporting ATPase activity, rotational mechanism"/>
    <property type="evidence" value="ECO:0007669"/>
    <property type="project" value="TreeGrafter"/>
</dbReference>
<dbReference type="GO" id="GO:0045259">
    <property type="term" value="C:proton-transporting ATP synthase complex"/>
    <property type="evidence" value="ECO:0007669"/>
    <property type="project" value="UniProtKB-KW"/>
</dbReference>
<keyword evidence="6 13" id="KW-0375">Hydrogen ion transport</keyword>
<evidence type="ECO:0000256" key="12">
    <source>
        <dbReference type="ARBA" id="ARBA00037847"/>
    </source>
</evidence>
<organism evidence="15 16">
    <name type="scientific">Candidatus Berkelbacteria bacterium CG10_big_fil_rev_8_21_14_0_10_43_13</name>
    <dbReference type="NCBI Taxonomy" id="1974514"/>
    <lineage>
        <taxon>Bacteria</taxon>
        <taxon>Candidatus Berkelbacteria</taxon>
    </lineage>
</organism>
<keyword evidence="8 13" id="KW-0406">Ion transport</keyword>
<evidence type="ECO:0000256" key="11">
    <source>
        <dbReference type="ARBA" id="ARBA00025198"/>
    </source>
</evidence>
<dbReference type="SUPFAM" id="SSF81573">
    <property type="entry name" value="F1F0 ATP synthase subunit B, membrane domain"/>
    <property type="match status" value="1"/>
</dbReference>
<evidence type="ECO:0000256" key="2">
    <source>
        <dbReference type="ARBA" id="ARBA00022448"/>
    </source>
</evidence>
<evidence type="ECO:0000256" key="4">
    <source>
        <dbReference type="ARBA" id="ARBA00022547"/>
    </source>
</evidence>
<comment type="caution">
    <text evidence="15">The sequence shown here is derived from an EMBL/GenBank/DDBJ whole genome shotgun (WGS) entry which is preliminary data.</text>
</comment>
<dbReference type="HAMAP" id="MF_01398">
    <property type="entry name" value="ATP_synth_b_bprime"/>
    <property type="match status" value="1"/>
</dbReference>